<name>A0A4Z2CHF4_9TELE</name>
<dbReference type="GO" id="GO:0008270">
    <property type="term" value="F:zinc ion binding"/>
    <property type="evidence" value="ECO:0007669"/>
    <property type="project" value="UniProtKB-KW"/>
</dbReference>
<dbReference type="GO" id="GO:0005634">
    <property type="term" value="C:nucleus"/>
    <property type="evidence" value="ECO:0007669"/>
    <property type="project" value="UniProtKB-SubCell"/>
</dbReference>
<comment type="subcellular location">
    <subcellularLocation>
        <location evidence="1">Nucleus</location>
    </subcellularLocation>
</comment>
<protein>
    <submittedName>
        <fullName evidence="10">Uncharacterized protein</fullName>
    </submittedName>
</protein>
<feature type="compositionally biased region" description="Basic and acidic residues" evidence="7">
    <location>
        <begin position="414"/>
        <end position="434"/>
    </location>
</feature>
<feature type="compositionally biased region" description="Basic and acidic residues" evidence="7">
    <location>
        <begin position="359"/>
        <end position="385"/>
    </location>
</feature>
<dbReference type="SMART" id="SM00298">
    <property type="entry name" value="CHROMO"/>
    <property type="match status" value="1"/>
</dbReference>
<organism evidence="10 11">
    <name type="scientific">Takifugu bimaculatus</name>
    <dbReference type="NCBI Taxonomy" id="433685"/>
    <lineage>
        <taxon>Eukaryota</taxon>
        <taxon>Metazoa</taxon>
        <taxon>Chordata</taxon>
        <taxon>Craniata</taxon>
        <taxon>Vertebrata</taxon>
        <taxon>Euteleostomi</taxon>
        <taxon>Actinopterygii</taxon>
        <taxon>Neopterygii</taxon>
        <taxon>Teleostei</taxon>
        <taxon>Neoteleostei</taxon>
        <taxon>Acanthomorphata</taxon>
        <taxon>Eupercaria</taxon>
        <taxon>Tetraodontiformes</taxon>
        <taxon>Tetradontoidea</taxon>
        <taxon>Tetraodontidae</taxon>
        <taxon>Takifugu</taxon>
    </lineage>
</organism>
<feature type="compositionally biased region" description="Basic and acidic residues" evidence="7">
    <location>
        <begin position="125"/>
        <end position="136"/>
    </location>
</feature>
<keyword evidence="3 6" id="KW-0863">Zinc-finger</keyword>
<reference evidence="10 11" key="1">
    <citation type="submission" date="2019-04" db="EMBL/GenBank/DDBJ databases">
        <title>The sequence and de novo assembly of Takifugu bimaculatus genome using PacBio and Hi-C technologies.</title>
        <authorList>
            <person name="Xu P."/>
            <person name="Liu B."/>
            <person name="Zhou Z."/>
        </authorList>
    </citation>
    <scope>NUCLEOTIDE SEQUENCE [LARGE SCALE GENOMIC DNA]</scope>
    <source>
        <strain evidence="10">TB-2018</strain>
        <tissue evidence="10">Muscle</tissue>
    </source>
</reference>
<feature type="region of interest" description="Disordered" evidence="7">
    <location>
        <begin position="179"/>
        <end position="215"/>
    </location>
</feature>
<sequence>MEKILCGVHGTTCMLKTGVKEGPSKGKSFYICVDKQSCDFSQPTSISPSHCLQHEDSVVELQALVYNKQQQSHSLFYRCIEGKNAGQRWCGNVPWSAPKKDKRNPLSHTQQLPSCLPSVRNPFKAPEKDKDSEWRKMQGAGSVAKDGEACPPAEGSKAHQKENFVSAVAVAEEEDDLKSEISGTYRSKDLPPGMKLKKKVPDKEKNSPKVNGGGKLQEKVNYAKAGVAALRTSCRASAVTTARYRAMLASVFPRVPMATEPDRMEPMDSEQDEEDVYEVERIIDMRVEEGEVLYRVRWKNYCSDDDTWEPEAHLEDCREVLLAFKNSMAEAKVKKEPEAKKTTLLPIKSDVFDADSESDSDKDHPSEAPPKKKKKIKEEDLSPRETKKKKKDKPRDDGRPLPAPDTDEDEDEEKDHPPSSPIKEKRPEPRKQLVDSDEDEDDSVASKKHKKVKTKEGGRQKKGEEGKKKRGKRERKIETSEDEAAAPLEEELSDGPSESHMDTSASTDTTASSAEKTQLDKYKQKKGKLEVKPQGIQDKKKKRSDSSLKESSLQKLKSLTSKNKDDAAPHSDSSDSSTLHKKSKSKGQESTSASSKAPSSTASSSSSSSSSAAASTTKGKEDELIKEEVLGQKDASGLHQPVREIPVEL</sequence>
<feature type="compositionally biased region" description="Low complexity" evidence="7">
    <location>
        <begin position="549"/>
        <end position="561"/>
    </location>
</feature>
<evidence type="ECO:0000259" key="9">
    <source>
        <dbReference type="PROSITE" id="PS51999"/>
    </source>
</evidence>
<dbReference type="InterPro" id="IPR023780">
    <property type="entry name" value="Chromo_domain"/>
</dbReference>
<feature type="domain" description="Chromo" evidence="8">
    <location>
        <begin position="277"/>
        <end position="336"/>
    </location>
</feature>
<dbReference type="AlphaFoldDB" id="A0A4Z2CHF4"/>
<dbReference type="PROSITE" id="PS50013">
    <property type="entry name" value="CHROMO_2"/>
    <property type="match status" value="1"/>
</dbReference>
<keyword evidence="4" id="KW-0862">Zinc</keyword>
<feature type="region of interest" description="Disordered" evidence="7">
    <location>
        <begin position="96"/>
        <end position="159"/>
    </location>
</feature>
<evidence type="ECO:0000259" key="8">
    <source>
        <dbReference type="PROSITE" id="PS50013"/>
    </source>
</evidence>
<feature type="compositionally biased region" description="Low complexity" evidence="7">
    <location>
        <begin position="590"/>
        <end position="617"/>
    </location>
</feature>
<evidence type="ECO:0000256" key="7">
    <source>
        <dbReference type="SAM" id="MobiDB-lite"/>
    </source>
</evidence>
<dbReference type="EMBL" id="SWLE01000001">
    <property type="protein sequence ID" value="TNN03595.1"/>
    <property type="molecule type" value="Genomic_DNA"/>
</dbReference>
<evidence type="ECO:0000256" key="1">
    <source>
        <dbReference type="ARBA" id="ARBA00004123"/>
    </source>
</evidence>
<feature type="compositionally biased region" description="Basic and acidic residues" evidence="7">
    <location>
        <begin position="454"/>
        <end position="467"/>
    </location>
</feature>
<dbReference type="FunFam" id="2.40.50.40:FF:000022">
    <property type="entry name" value="M-phase phosphoprotein 8"/>
    <property type="match status" value="1"/>
</dbReference>
<keyword evidence="11" id="KW-1185">Reference proteome</keyword>
<comment type="caution">
    <text evidence="10">The sequence shown here is derived from an EMBL/GenBank/DDBJ whole genome shotgun (WGS) entry which is preliminary data.</text>
</comment>
<dbReference type="PROSITE" id="PS51999">
    <property type="entry name" value="ZF_GRF"/>
    <property type="match status" value="1"/>
</dbReference>
<dbReference type="InterPro" id="IPR016197">
    <property type="entry name" value="Chromo-like_dom_sf"/>
</dbReference>
<feature type="domain" description="GRF-type" evidence="9">
    <location>
        <begin position="6"/>
        <end position="47"/>
    </location>
</feature>
<feature type="compositionally biased region" description="Acidic residues" evidence="7">
    <location>
        <begin position="480"/>
        <end position="493"/>
    </location>
</feature>
<dbReference type="Gene3D" id="2.40.50.40">
    <property type="match status" value="1"/>
</dbReference>
<dbReference type="InterPro" id="IPR000953">
    <property type="entry name" value="Chromo/chromo_shadow_dom"/>
</dbReference>
<dbReference type="SUPFAM" id="SSF54160">
    <property type="entry name" value="Chromo domain-like"/>
    <property type="match status" value="1"/>
</dbReference>
<evidence type="ECO:0000256" key="6">
    <source>
        <dbReference type="PROSITE-ProRule" id="PRU01343"/>
    </source>
</evidence>
<feature type="region of interest" description="Disordered" evidence="7">
    <location>
        <begin position="329"/>
        <end position="649"/>
    </location>
</feature>
<feature type="compositionally biased region" description="Basic and acidic residues" evidence="7">
    <location>
        <begin position="517"/>
        <end position="531"/>
    </location>
</feature>
<evidence type="ECO:0000256" key="2">
    <source>
        <dbReference type="ARBA" id="ARBA00022723"/>
    </source>
</evidence>
<evidence type="ECO:0000256" key="5">
    <source>
        <dbReference type="ARBA" id="ARBA00023242"/>
    </source>
</evidence>
<dbReference type="CDD" id="cd18633">
    <property type="entry name" value="CD_MMP8"/>
    <property type="match status" value="1"/>
</dbReference>
<feature type="compositionally biased region" description="Low complexity" evidence="7">
    <location>
        <begin position="502"/>
        <end position="514"/>
    </location>
</feature>
<accession>A0A4Z2CHF4</accession>
<evidence type="ECO:0000256" key="4">
    <source>
        <dbReference type="ARBA" id="ARBA00022833"/>
    </source>
</evidence>
<gene>
    <name evidence="10" type="ORF">fugu_000624</name>
</gene>
<proteinExistence type="predicted"/>
<dbReference type="InterPro" id="IPR023779">
    <property type="entry name" value="Chromodomain_CS"/>
</dbReference>
<dbReference type="Proteomes" id="UP000516260">
    <property type="component" value="Chromosome 1"/>
</dbReference>
<keyword evidence="5" id="KW-0539">Nucleus</keyword>
<keyword evidence="2" id="KW-0479">Metal-binding</keyword>
<feature type="compositionally biased region" description="Basic and acidic residues" evidence="7">
    <location>
        <begin position="331"/>
        <end position="341"/>
    </location>
</feature>
<evidence type="ECO:0000256" key="3">
    <source>
        <dbReference type="ARBA" id="ARBA00022771"/>
    </source>
</evidence>
<evidence type="ECO:0000313" key="10">
    <source>
        <dbReference type="EMBL" id="TNN03595.1"/>
    </source>
</evidence>
<dbReference type="InterPro" id="IPR010666">
    <property type="entry name" value="Znf_GRF"/>
</dbReference>
<dbReference type="Pfam" id="PF00385">
    <property type="entry name" value="Chromo"/>
    <property type="match status" value="1"/>
</dbReference>
<evidence type="ECO:0000313" key="11">
    <source>
        <dbReference type="Proteomes" id="UP000516260"/>
    </source>
</evidence>
<feature type="compositionally biased region" description="Basic and acidic residues" evidence="7">
    <location>
        <begin position="618"/>
        <end position="631"/>
    </location>
</feature>
<dbReference type="PROSITE" id="PS00598">
    <property type="entry name" value="CHROMO_1"/>
    <property type="match status" value="1"/>
</dbReference>
<feature type="compositionally biased region" description="Basic and acidic residues" evidence="7">
    <location>
        <begin position="562"/>
        <end position="573"/>
    </location>
</feature>